<dbReference type="STRING" id="1236989.JCM15548_11260"/>
<dbReference type="SUPFAM" id="SSF82171">
    <property type="entry name" value="DPP6 N-terminal domain-like"/>
    <property type="match status" value="1"/>
</dbReference>
<dbReference type="AlphaFoldDB" id="A0A0E9LUX2"/>
<dbReference type="Proteomes" id="UP000032900">
    <property type="component" value="Unassembled WGS sequence"/>
</dbReference>
<evidence type="ECO:0000313" key="2">
    <source>
        <dbReference type="Proteomes" id="UP000032900"/>
    </source>
</evidence>
<name>A0A0E9LUX2_9BACT</name>
<dbReference type="InterPro" id="IPR011659">
    <property type="entry name" value="WD40"/>
</dbReference>
<dbReference type="RefSeq" id="WP_062122925.1">
    <property type="nucleotide sequence ID" value="NZ_BAZW01000006.1"/>
</dbReference>
<proteinExistence type="predicted"/>
<reference evidence="1 2" key="1">
    <citation type="journal article" date="2015" name="Microbes Environ.">
        <title>Distribution and evolution of nitrogen fixation genes in the phylum bacteroidetes.</title>
        <authorList>
            <person name="Inoue J."/>
            <person name="Oshima K."/>
            <person name="Suda W."/>
            <person name="Sakamoto M."/>
            <person name="Iino T."/>
            <person name="Noda S."/>
            <person name="Hongoh Y."/>
            <person name="Hattori M."/>
            <person name="Ohkuma M."/>
        </authorList>
    </citation>
    <scope>NUCLEOTIDE SEQUENCE [LARGE SCALE GENOMIC DNA]</scope>
    <source>
        <strain evidence="1">JCM 15548</strain>
    </source>
</reference>
<evidence type="ECO:0000313" key="1">
    <source>
        <dbReference type="EMBL" id="GAO29103.1"/>
    </source>
</evidence>
<dbReference type="EMBL" id="BAZW01000006">
    <property type="protein sequence ID" value="GAO29103.1"/>
    <property type="molecule type" value="Genomic_DNA"/>
</dbReference>
<protein>
    <submittedName>
        <fullName evidence="1">Uncharacterized protein</fullName>
    </submittedName>
</protein>
<gene>
    <name evidence="1" type="ORF">JCM15548_11260</name>
</gene>
<accession>A0A0E9LUX2</accession>
<comment type="caution">
    <text evidence="1">The sequence shown here is derived from an EMBL/GenBank/DDBJ whole genome shotgun (WGS) entry which is preliminary data.</text>
</comment>
<dbReference type="Pfam" id="PF07676">
    <property type="entry name" value="PD40"/>
    <property type="match status" value="1"/>
</dbReference>
<organism evidence="1 2">
    <name type="scientific">Geofilum rubicundum JCM 15548</name>
    <dbReference type="NCBI Taxonomy" id="1236989"/>
    <lineage>
        <taxon>Bacteria</taxon>
        <taxon>Pseudomonadati</taxon>
        <taxon>Bacteroidota</taxon>
        <taxon>Bacteroidia</taxon>
        <taxon>Marinilabiliales</taxon>
        <taxon>Marinilabiliaceae</taxon>
        <taxon>Geofilum</taxon>
    </lineage>
</organism>
<keyword evidence="2" id="KW-1185">Reference proteome</keyword>
<sequence length="132" mass="14655">MGDPSLLAMNSLRHERFPSVTQKGDLYFYADYGSSLVTFDFQKANIYRAEKSETGYVLAEKLPATVNSAYADYTPLIAPDGSFLIFASRRPGGRGQSDLYISYWQEDGSWSEAVNLGSPVNSTDSDHYLTDT</sequence>